<dbReference type="InterPro" id="IPR011032">
    <property type="entry name" value="GroES-like_sf"/>
</dbReference>
<dbReference type="PROSITE" id="PS00059">
    <property type="entry name" value="ADH_ZINC"/>
    <property type="match status" value="1"/>
</dbReference>
<dbReference type="InterPro" id="IPR020843">
    <property type="entry name" value="ER"/>
</dbReference>
<evidence type="ECO:0000256" key="1">
    <source>
        <dbReference type="ARBA" id="ARBA00001947"/>
    </source>
</evidence>
<dbReference type="GO" id="GO:0008270">
    <property type="term" value="F:zinc ion binding"/>
    <property type="evidence" value="ECO:0007669"/>
    <property type="project" value="InterPro"/>
</dbReference>
<evidence type="ECO:0000256" key="3">
    <source>
        <dbReference type="ARBA" id="ARBA00022833"/>
    </source>
</evidence>
<dbReference type="GO" id="GO:0005829">
    <property type="term" value="C:cytosol"/>
    <property type="evidence" value="ECO:0007669"/>
    <property type="project" value="TreeGrafter"/>
</dbReference>
<feature type="domain" description="Enoyl reductase (ER)" evidence="6">
    <location>
        <begin position="12"/>
        <end position="365"/>
    </location>
</feature>
<dbReference type="Gene3D" id="3.90.180.10">
    <property type="entry name" value="Medium-chain alcohol dehydrogenases, catalytic domain"/>
    <property type="match status" value="1"/>
</dbReference>
<accession>A0A6J6EIR0</accession>
<dbReference type="InterPro" id="IPR013154">
    <property type="entry name" value="ADH-like_N"/>
</dbReference>
<dbReference type="GO" id="GO:0051903">
    <property type="term" value="F:S-(hydroxymethyl)glutathione dehydrogenase [NAD(P)+] activity"/>
    <property type="evidence" value="ECO:0007669"/>
    <property type="project" value="TreeGrafter"/>
</dbReference>
<dbReference type="Gene3D" id="3.40.50.720">
    <property type="entry name" value="NAD(P)-binding Rossmann-like Domain"/>
    <property type="match status" value="1"/>
</dbReference>
<dbReference type="PANTHER" id="PTHR43880:SF12">
    <property type="entry name" value="ALCOHOL DEHYDROGENASE CLASS-3"/>
    <property type="match status" value="1"/>
</dbReference>
<sequence>MKGIVYDGKTTSLVDGLTLREPGPREVIVEIAAAGLCHSDISYMNGLYPVPSPGVCGHEAAGVVAQVGNAVTHVQAGDHVIVATLAACGFCEFCMDGRPTLCRSTLANWSQPFTLDGAPIYNFAATSAFAERTVVRDVQCVKIPKDVPLTSAALVGCGVVTGMGAVFNRANVKRGQSALVFGVGGVGLNVIQALKVQGATTIIAVDTVMEKESLAKQFGATHFLDGRREDLVAAVGEIMPYKDDMPRGPFNAGGVNWAFDCVAHPAVTYNALECLDWGGTVVVIGVAGQTAEFKGLYGRLTQVDRGIIGCRYGSISPQRDIPYIIDLYRRGEVLLDELVSATFPIGNWEDAVHGLESGTVARAVITF</sequence>
<dbReference type="InterPro" id="IPR002328">
    <property type="entry name" value="ADH_Zn_CS"/>
</dbReference>
<dbReference type="Pfam" id="PF00107">
    <property type="entry name" value="ADH_zinc_N"/>
    <property type="match status" value="1"/>
</dbReference>
<evidence type="ECO:0000256" key="2">
    <source>
        <dbReference type="ARBA" id="ARBA00022723"/>
    </source>
</evidence>
<dbReference type="SUPFAM" id="SSF50129">
    <property type="entry name" value="GroES-like"/>
    <property type="match status" value="1"/>
</dbReference>
<dbReference type="SMART" id="SM00829">
    <property type="entry name" value="PKS_ER"/>
    <property type="match status" value="1"/>
</dbReference>
<dbReference type="SUPFAM" id="SSF51735">
    <property type="entry name" value="NAD(P)-binding Rossmann-fold domains"/>
    <property type="match status" value="1"/>
</dbReference>
<gene>
    <name evidence="7" type="ORF">UFOPK1722_00635</name>
</gene>
<dbReference type="InterPro" id="IPR036291">
    <property type="entry name" value="NAD(P)-bd_dom_sf"/>
</dbReference>
<dbReference type="FunFam" id="3.40.50.720:FF:000003">
    <property type="entry name" value="S-(hydroxymethyl)glutathione dehydrogenase"/>
    <property type="match status" value="1"/>
</dbReference>
<name>A0A6J6EIR0_9ZZZZ</name>
<evidence type="ECO:0000256" key="5">
    <source>
        <dbReference type="ARBA" id="ARBA00023027"/>
    </source>
</evidence>
<evidence type="ECO:0000259" key="6">
    <source>
        <dbReference type="SMART" id="SM00829"/>
    </source>
</evidence>
<protein>
    <submittedName>
        <fullName evidence="7">Unannotated protein</fullName>
    </submittedName>
</protein>
<organism evidence="7">
    <name type="scientific">freshwater metagenome</name>
    <dbReference type="NCBI Taxonomy" id="449393"/>
    <lineage>
        <taxon>unclassified sequences</taxon>
        <taxon>metagenomes</taxon>
        <taxon>ecological metagenomes</taxon>
    </lineage>
</organism>
<dbReference type="PANTHER" id="PTHR43880">
    <property type="entry name" value="ALCOHOL DEHYDROGENASE"/>
    <property type="match status" value="1"/>
</dbReference>
<keyword evidence="4" id="KW-0560">Oxidoreductase</keyword>
<dbReference type="InterPro" id="IPR013149">
    <property type="entry name" value="ADH-like_C"/>
</dbReference>
<dbReference type="AlphaFoldDB" id="A0A6J6EIR0"/>
<dbReference type="Pfam" id="PF08240">
    <property type="entry name" value="ADH_N"/>
    <property type="match status" value="1"/>
</dbReference>
<proteinExistence type="predicted"/>
<dbReference type="GO" id="GO:0046294">
    <property type="term" value="P:formaldehyde catabolic process"/>
    <property type="evidence" value="ECO:0007669"/>
    <property type="project" value="TreeGrafter"/>
</dbReference>
<keyword evidence="2" id="KW-0479">Metal-binding</keyword>
<keyword evidence="5" id="KW-0520">NAD</keyword>
<reference evidence="7" key="1">
    <citation type="submission" date="2020-05" db="EMBL/GenBank/DDBJ databases">
        <authorList>
            <person name="Chiriac C."/>
            <person name="Salcher M."/>
            <person name="Ghai R."/>
            <person name="Kavagutti S V."/>
        </authorList>
    </citation>
    <scope>NUCLEOTIDE SEQUENCE</scope>
</reference>
<evidence type="ECO:0000256" key="4">
    <source>
        <dbReference type="ARBA" id="ARBA00023002"/>
    </source>
</evidence>
<evidence type="ECO:0000313" key="7">
    <source>
        <dbReference type="EMBL" id="CAB4575114.1"/>
    </source>
</evidence>
<comment type="cofactor">
    <cofactor evidence="1">
        <name>Zn(2+)</name>
        <dbReference type="ChEBI" id="CHEBI:29105"/>
    </cofactor>
</comment>
<keyword evidence="3" id="KW-0862">Zinc</keyword>
<dbReference type="EMBL" id="CAEZTS010000041">
    <property type="protein sequence ID" value="CAB4575114.1"/>
    <property type="molecule type" value="Genomic_DNA"/>
</dbReference>